<keyword evidence="3" id="KW-1185">Reference proteome</keyword>
<proteinExistence type="predicted"/>
<reference evidence="3" key="1">
    <citation type="submission" date="2016-10" db="EMBL/GenBank/DDBJ databases">
        <authorList>
            <person name="Varghese N."/>
            <person name="Submissions S."/>
        </authorList>
    </citation>
    <scope>NUCLEOTIDE SEQUENCE [LARGE SCALE GENOMIC DNA]</scope>
    <source>
        <strain evidence="3">CGMCC 4.3568</strain>
    </source>
</reference>
<feature type="compositionally biased region" description="Polar residues" evidence="1">
    <location>
        <begin position="1"/>
        <end position="11"/>
    </location>
</feature>
<feature type="compositionally biased region" description="Basic residues" evidence="1">
    <location>
        <begin position="69"/>
        <end position="88"/>
    </location>
</feature>
<protein>
    <submittedName>
        <fullName evidence="2">Uncharacterized protein</fullName>
    </submittedName>
</protein>
<gene>
    <name evidence="2" type="ORF">SAMN05216266_12816</name>
</gene>
<dbReference type="Proteomes" id="UP000243799">
    <property type="component" value="Unassembled WGS sequence"/>
</dbReference>
<evidence type="ECO:0000313" key="3">
    <source>
        <dbReference type="Proteomes" id="UP000243799"/>
    </source>
</evidence>
<dbReference type="EMBL" id="FOKG01000028">
    <property type="protein sequence ID" value="SFB61487.1"/>
    <property type="molecule type" value="Genomic_DNA"/>
</dbReference>
<sequence length="88" mass="9912">MSTSISTSKQRTLMAGSAAERMPSTPNDAPKNVKEILEMLMYEELARARIRDLEEALGGHLNPTQGVRRFGRWQGRKPRRNRASARSS</sequence>
<dbReference type="RefSeq" id="WP_091678522.1">
    <property type="nucleotide sequence ID" value="NZ_FOKG01000028.1"/>
</dbReference>
<evidence type="ECO:0000256" key="1">
    <source>
        <dbReference type="SAM" id="MobiDB-lite"/>
    </source>
</evidence>
<evidence type="ECO:0000313" key="2">
    <source>
        <dbReference type="EMBL" id="SFB61487.1"/>
    </source>
</evidence>
<accession>A0A1I1CG92</accession>
<organism evidence="2 3">
    <name type="scientific">Amycolatopsis marina</name>
    <dbReference type="NCBI Taxonomy" id="490629"/>
    <lineage>
        <taxon>Bacteria</taxon>
        <taxon>Bacillati</taxon>
        <taxon>Actinomycetota</taxon>
        <taxon>Actinomycetes</taxon>
        <taxon>Pseudonocardiales</taxon>
        <taxon>Pseudonocardiaceae</taxon>
        <taxon>Amycolatopsis</taxon>
    </lineage>
</organism>
<dbReference type="AlphaFoldDB" id="A0A1I1CG92"/>
<dbReference type="OrthoDB" id="3638667at2"/>
<name>A0A1I1CG92_9PSEU</name>
<feature type="region of interest" description="Disordered" evidence="1">
    <location>
        <begin position="1"/>
        <end position="31"/>
    </location>
</feature>
<feature type="region of interest" description="Disordered" evidence="1">
    <location>
        <begin position="57"/>
        <end position="88"/>
    </location>
</feature>
<dbReference type="STRING" id="490629.SAMN05216266_12816"/>